<organism evidence="2 3">
    <name type="scientific">Trichomonas vaginalis (strain ATCC PRA-98 / G3)</name>
    <dbReference type="NCBI Taxonomy" id="412133"/>
    <lineage>
        <taxon>Eukaryota</taxon>
        <taxon>Metamonada</taxon>
        <taxon>Parabasalia</taxon>
        <taxon>Trichomonadida</taxon>
        <taxon>Trichomonadidae</taxon>
        <taxon>Trichomonas</taxon>
    </lineage>
</organism>
<keyword evidence="1" id="KW-0472">Membrane</keyword>
<gene>
    <name evidence="2" type="ORF">TVAG_366310</name>
</gene>
<sequence length="167" mass="18943">MNDLSQFQAEADSIIEKIEQNLQSLESNQTKNEIGKVSQLIALFNQIENVIQSIIAQSSIWEMNQRREARNYVTQLRTTITELQTRFAPFQGSKSNTSIGFNENVAGEDINSPLILHEEKVSDENSSEDGNDVNIIEQQSHCINIFRYITSTILLLAMIYVVAELFS</sequence>
<keyword evidence="1" id="KW-1133">Transmembrane helix</keyword>
<dbReference type="KEGG" id="tva:5465657"/>
<evidence type="ECO:0000313" key="2">
    <source>
        <dbReference type="EMBL" id="EAY20123.1"/>
    </source>
</evidence>
<dbReference type="Proteomes" id="UP000001542">
    <property type="component" value="Unassembled WGS sequence"/>
</dbReference>
<protein>
    <submittedName>
        <fullName evidence="2">Uncharacterized protein</fullName>
    </submittedName>
</protein>
<dbReference type="VEuPathDB" id="TrichDB:TVAGG3_0303430"/>
<feature type="transmembrane region" description="Helical" evidence="1">
    <location>
        <begin position="145"/>
        <end position="166"/>
    </location>
</feature>
<name>A2DHS5_TRIV3</name>
<evidence type="ECO:0000313" key="3">
    <source>
        <dbReference type="Proteomes" id="UP000001542"/>
    </source>
</evidence>
<keyword evidence="1" id="KW-0812">Transmembrane</keyword>
<proteinExistence type="predicted"/>
<dbReference type="EMBL" id="DS113201">
    <property type="protein sequence ID" value="EAY20123.1"/>
    <property type="molecule type" value="Genomic_DNA"/>
</dbReference>
<dbReference type="AlphaFoldDB" id="A2DHS5"/>
<evidence type="ECO:0000256" key="1">
    <source>
        <dbReference type="SAM" id="Phobius"/>
    </source>
</evidence>
<keyword evidence="3" id="KW-1185">Reference proteome</keyword>
<dbReference type="RefSeq" id="XP_001581109.1">
    <property type="nucleotide sequence ID" value="XM_001581059.1"/>
</dbReference>
<reference evidence="2" key="1">
    <citation type="submission" date="2006-10" db="EMBL/GenBank/DDBJ databases">
        <authorList>
            <person name="Amadeo P."/>
            <person name="Zhao Q."/>
            <person name="Wortman J."/>
            <person name="Fraser-Liggett C."/>
            <person name="Carlton J."/>
        </authorList>
    </citation>
    <scope>NUCLEOTIDE SEQUENCE</scope>
    <source>
        <strain evidence="2">G3</strain>
    </source>
</reference>
<accession>A2DHS5</accession>
<dbReference type="InParanoid" id="A2DHS5"/>
<reference evidence="2" key="2">
    <citation type="journal article" date="2007" name="Science">
        <title>Draft genome sequence of the sexually transmitted pathogen Trichomonas vaginalis.</title>
        <authorList>
            <person name="Carlton J.M."/>
            <person name="Hirt R.P."/>
            <person name="Silva J.C."/>
            <person name="Delcher A.L."/>
            <person name="Schatz M."/>
            <person name="Zhao Q."/>
            <person name="Wortman J.R."/>
            <person name="Bidwell S.L."/>
            <person name="Alsmark U.C.M."/>
            <person name="Besteiro S."/>
            <person name="Sicheritz-Ponten T."/>
            <person name="Noel C.J."/>
            <person name="Dacks J.B."/>
            <person name="Foster P.G."/>
            <person name="Simillion C."/>
            <person name="Van de Peer Y."/>
            <person name="Miranda-Saavedra D."/>
            <person name="Barton G.J."/>
            <person name="Westrop G.D."/>
            <person name="Mueller S."/>
            <person name="Dessi D."/>
            <person name="Fiori P.L."/>
            <person name="Ren Q."/>
            <person name="Paulsen I."/>
            <person name="Zhang H."/>
            <person name="Bastida-Corcuera F.D."/>
            <person name="Simoes-Barbosa A."/>
            <person name="Brown M.T."/>
            <person name="Hayes R.D."/>
            <person name="Mukherjee M."/>
            <person name="Okumura C.Y."/>
            <person name="Schneider R."/>
            <person name="Smith A.J."/>
            <person name="Vanacova S."/>
            <person name="Villalvazo M."/>
            <person name="Haas B.J."/>
            <person name="Pertea M."/>
            <person name="Feldblyum T.V."/>
            <person name="Utterback T.R."/>
            <person name="Shu C.L."/>
            <person name="Osoegawa K."/>
            <person name="de Jong P.J."/>
            <person name="Hrdy I."/>
            <person name="Horvathova L."/>
            <person name="Zubacova Z."/>
            <person name="Dolezal P."/>
            <person name="Malik S.B."/>
            <person name="Logsdon J.M. Jr."/>
            <person name="Henze K."/>
            <person name="Gupta A."/>
            <person name="Wang C.C."/>
            <person name="Dunne R.L."/>
            <person name="Upcroft J.A."/>
            <person name="Upcroft P."/>
            <person name="White O."/>
            <person name="Salzberg S.L."/>
            <person name="Tang P."/>
            <person name="Chiu C.-H."/>
            <person name="Lee Y.-S."/>
            <person name="Embley T.M."/>
            <person name="Coombs G.H."/>
            <person name="Mottram J.C."/>
            <person name="Tachezy J."/>
            <person name="Fraser-Liggett C.M."/>
            <person name="Johnson P.J."/>
        </authorList>
    </citation>
    <scope>NUCLEOTIDE SEQUENCE [LARGE SCALE GENOMIC DNA]</scope>
    <source>
        <strain evidence="2">G3</strain>
    </source>
</reference>
<dbReference type="VEuPathDB" id="TrichDB:TVAG_366310"/>